<dbReference type="Proteomes" id="UP000824219">
    <property type="component" value="Linkage Group LG02"/>
</dbReference>
<accession>A0A9D3P7A3</accession>
<gene>
    <name evidence="2" type="ORF">KOW79_001952</name>
</gene>
<evidence type="ECO:0008006" key="4">
    <source>
        <dbReference type="Google" id="ProtNLM"/>
    </source>
</evidence>
<feature type="signal peptide" evidence="1">
    <location>
        <begin position="1"/>
        <end position="27"/>
    </location>
</feature>
<dbReference type="EMBL" id="JAHKSW010000002">
    <property type="protein sequence ID" value="KAG7335356.1"/>
    <property type="molecule type" value="Genomic_DNA"/>
</dbReference>
<comment type="caution">
    <text evidence="2">The sequence shown here is derived from an EMBL/GenBank/DDBJ whole genome shotgun (WGS) entry which is preliminary data.</text>
</comment>
<evidence type="ECO:0000313" key="2">
    <source>
        <dbReference type="EMBL" id="KAG7335356.1"/>
    </source>
</evidence>
<dbReference type="AlphaFoldDB" id="A0A9D3P7A3"/>
<protein>
    <recommendedName>
        <fullName evidence="4">Secreted protein</fullName>
    </recommendedName>
</protein>
<organism evidence="2 3">
    <name type="scientific">Hemibagrus wyckioides</name>
    <dbReference type="NCBI Taxonomy" id="337641"/>
    <lineage>
        <taxon>Eukaryota</taxon>
        <taxon>Metazoa</taxon>
        <taxon>Chordata</taxon>
        <taxon>Craniata</taxon>
        <taxon>Vertebrata</taxon>
        <taxon>Euteleostomi</taxon>
        <taxon>Actinopterygii</taxon>
        <taxon>Neopterygii</taxon>
        <taxon>Teleostei</taxon>
        <taxon>Ostariophysi</taxon>
        <taxon>Siluriformes</taxon>
        <taxon>Bagridae</taxon>
        <taxon>Hemibagrus</taxon>
    </lineage>
</organism>
<name>A0A9D3P7A3_9TELE</name>
<keyword evidence="1" id="KW-0732">Signal</keyword>
<proteinExistence type="predicted"/>
<keyword evidence="3" id="KW-1185">Reference proteome</keyword>
<evidence type="ECO:0000256" key="1">
    <source>
        <dbReference type="SAM" id="SignalP"/>
    </source>
</evidence>
<sequence length="172" mass="20095">MWGLCSCPRTWTRLWWIWVSSLTRLLSRTRRTQSSMCLRDIWNRVHGENMARGISLICQVCGGRKALWVPQPKTGVMSMLMMMVMMNGNHDHCSCEKMVPWSLYGRNLGRKKLSRLKKDDVQVFSSGGIFPGKSRRRTAFRKLDGIDVRRDFMADTVALSSPRRISFRLRFY</sequence>
<evidence type="ECO:0000313" key="3">
    <source>
        <dbReference type="Proteomes" id="UP000824219"/>
    </source>
</evidence>
<reference evidence="2 3" key="1">
    <citation type="submission" date="2021-06" db="EMBL/GenBank/DDBJ databases">
        <title>Chromosome-level genome assembly of the red-tail catfish (Hemibagrus wyckioides).</title>
        <authorList>
            <person name="Shao F."/>
        </authorList>
    </citation>
    <scope>NUCLEOTIDE SEQUENCE [LARGE SCALE GENOMIC DNA]</scope>
    <source>
        <strain evidence="2">EC202008001</strain>
        <tissue evidence="2">Blood</tissue>
    </source>
</reference>
<feature type="chain" id="PRO_5039284626" description="Secreted protein" evidence="1">
    <location>
        <begin position="28"/>
        <end position="172"/>
    </location>
</feature>